<dbReference type="EMBL" id="CP054140">
    <property type="protein sequence ID" value="QQG64828.1"/>
    <property type="molecule type" value="Genomic_DNA"/>
</dbReference>
<dbReference type="Gene3D" id="2.60.40.3500">
    <property type="match status" value="1"/>
</dbReference>
<name>A0A7T5VBH4_9BACT</name>
<dbReference type="InterPro" id="IPR051808">
    <property type="entry name" value="Type_IV_pilus_biogenesis"/>
</dbReference>
<evidence type="ECO:0000256" key="3">
    <source>
        <dbReference type="ARBA" id="ARBA00023237"/>
    </source>
</evidence>
<sequence length="523" mass="58748">MLLKSCYKYIVFPVLICVCALFSAADVATSADAVNGAVEVNSVEVKDTGKAHEVLIRNSGVPVSTIYELPNPQRIVVDIAHGKLADGFDNKTVNDFVTFRHSTVQDSTPQILRLEFVLKEQTTFESEKNEAGIKLLIANPIQRSDAQTPSDPSVSSTTAEASQANTSKSAEESKVTNIITATKSIDSQLPDVNPLDAKLSTKAKSQQMEDAFNFSGYNKERITVEFQKMDLHNVFNFLRQVSGVNIVVDESVQGSLTLVLDDVPWDFALDIILNLKDLEKEDRFNTLVIYPKDKAFKWPDQSQTNLSFQPDAKLFEQEALVIRKQENQPLESMEARQQIDLAKKAEKNEKYDVATQHYEKAFELWPANSQLASKISYLNLVYLQQYPKALHYAKKSLDREPKNAAVLLNAAIASANMQDYQAANNYFIQATKMKQPSREALLNYTFFLEERKDYSGALRILDRYKSLHSEDLDSLTTSARIKDKLGQYQAASAEYQKIIRLGTEVPPDLVKYIQSRPAVKASM</sequence>
<evidence type="ECO:0000256" key="2">
    <source>
        <dbReference type="ARBA" id="ARBA00023136"/>
    </source>
</evidence>
<dbReference type="InterPro" id="IPR011662">
    <property type="entry name" value="Secretin/TonB_short_N"/>
</dbReference>
<dbReference type="PROSITE" id="PS50005">
    <property type="entry name" value="TPR"/>
    <property type="match status" value="1"/>
</dbReference>
<feature type="compositionally biased region" description="Polar residues" evidence="5">
    <location>
        <begin position="143"/>
        <end position="168"/>
    </location>
</feature>
<keyword evidence="2" id="KW-0472">Membrane</keyword>
<dbReference type="SMART" id="SM00965">
    <property type="entry name" value="STN"/>
    <property type="match status" value="1"/>
</dbReference>
<feature type="domain" description="Secretin/TonB short N-terminal" evidence="7">
    <location>
        <begin position="244"/>
        <end position="292"/>
    </location>
</feature>
<evidence type="ECO:0000256" key="6">
    <source>
        <dbReference type="SAM" id="SignalP"/>
    </source>
</evidence>
<dbReference type="GO" id="GO:0019867">
    <property type="term" value="C:outer membrane"/>
    <property type="evidence" value="ECO:0007669"/>
    <property type="project" value="InterPro"/>
</dbReference>
<evidence type="ECO:0000256" key="5">
    <source>
        <dbReference type="SAM" id="MobiDB-lite"/>
    </source>
</evidence>
<proteinExistence type="predicted"/>
<dbReference type="RefSeq" id="WP_199263660.1">
    <property type="nucleotide sequence ID" value="NZ_CP054140.1"/>
</dbReference>
<evidence type="ECO:0000256" key="1">
    <source>
        <dbReference type="ARBA" id="ARBA00022448"/>
    </source>
</evidence>
<keyword evidence="3" id="KW-0998">Cell outer membrane</keyword>
<reference evidence="8 9" key="1">
    <citation type="submission" date="2020-05" db="EMBL/GenBank/DDBJ databases">
        <title>Complete genome of Desulfobulbus oligotrophicus.</title>
        <authorList>
            <person name="Podar M."/>
        </authorList>
    </citation>
    <scope>NUCLEOTIDE SEQUENCE [LARGE SCALE GENOMIC DNA]</scope>
    <source>
        <strain evidence="8 9">Prop6</strain>
    </source>
</reference>
<protein>
    <submittedName>
        <fullName evidence="8">AMIN domain-containing protein</fullName>
    </submittedName>
</protein>
<dbReference type="Gene3D" id="1.25.40.10">
    <property type="entry name" value="Tetratricopeptide repeat domain"/>
    <property type="match status" value="1"/>
</dbReference>
<dbReference type="Gene3D" id="3.30.1370.130">
    <property type="match status" value="1"/>
</dbReference>
<evidence type="ECO:0000259" key="7">
    <source>
        <dbReference type="SMART" id="SM00965"/>
    </source>
</evidence>
<keyword evidence="6" id="KW-0732">Signal</keyword>
<keyword evidence="4" id="KW-0802">TPR repeat</keyword>
<gene>
    <name evidence="8" type="ORF">HP555_02590</name>
</gene>
<evidence type="ECO:0000256" key="4">
    <source>
        <dbReference type="PROSITE-ProRule" id="PRU00339"/>
    </source>
</evidence>
<accession>A0A7T5VBH4</accession>
<keyword evidence="1" id="KW-0813">Transport</keyword>
<feature type="chain" id="PRO_5032333282" evidence="6">
    <location>
        <begin position="25"/>
        <end position="523"/>
    </location>
</feature>
<evidence type="ECO:0000313" key="8">
    <source>
        <dbReference type="EMBL" id="QQG64828.1"/>
    </source>
</evidence>
<keyword evidence="9" id="KW-1185">Reference proteome</keyword>
<dbReference type="AlphaFoldDB" id="A0A7T5VBH4"/>
<dbReference type="KEGG" id="dog:HP555_02590"/>
<dbReference type="InterPro" id="IPR011990">
    <property type="entry name" value="TPR-like_helical_dom_sf"/>
</dbReference>
<feature type="region of interest" description="Disordered" evidence="5">
    <location>
        <begin position="143"/>
        <end position="173"/>
    </location>
</feature>
<feature type="repeat" description="TPR" evidence="4">
    <location>
        <begin position="335"/>
        <end position="368"/>
    </location>
</feature>
<dbReference type="InterPro" id="IPR019734">
    <property type="entry name" value="TPR_rpt"/>
</dbReference>
<dbReference type="PANTHER" id="PTHR30604">
    <property type="entry name" value="PROTEIN TRANSPORT PROTEIN HOFQ"/>
    <property type="match status" value="1"/>
</dbReference>
<evidence type="ECO:0000313" key="9">
    <source>
        <dbReference type="Proteomes" id="UP000596092"/>
    </source>
</evidence>
<dbReference type="PANTHER" id="PTHR30604:SF1">
    <property type="entry name" value="DNA UTILIZATION PROTEIN HOFQ"/>
    <property type="match status" value="1"/>
</dbReference>
<feature type="signal peptide" evidence="6">
    <location>
        <begin position="1"/>
        <end position="24"/>
    </location>
</feature>
<dbReference type="SUPFAM" id="SSF48452">
    <property type="entry name" value="TPR-like"/>
    <property type="match status" value="1"/>
</dbReference>
<organism evidence="8 9">
    <name type="scientific">Desulfobulbus oligotrophicus</name>
    <dbReference type="NCBI Taxonomy" id="1909699"/>
    <lineage>
        <taxon>Bacteria</taxon>
        <taxon>Pseudomonadati</taxon>
        <taxon>Thermodesulfobacteriota</taxon>
        <taxon>Desulfobulbia</taxon>
        <taxon>Desulfobulbales</taxon>
        <taxon>Desulfobulbaceae</taxon>
        <taxon>Desulfobulbus</taxon>
    </lineage>
</organism>
<dbReference type="Proteomes" id="UP000596092">
    <property type="component" value="Chromosome"/>
</dbReference>